<dbReference type="EMBL" id="PP856017">
    <property type="protein sequence ID" value="XBS47589.1"/>
    <property type="molecule type" value="Genomic_DNA"/>
</dbReference>
<evidence type="ECO:0000313" key="1">
    <source>
        <dbReference type="EMBL" id="XBS47589.1"/>
    </source>
</evidence>
<sequence>MDITKVGDAFSELVNWVRNGFVAENTRLDSQSTLLSQLAQNKLSVIVGRFVGSDQELQDTINAAPDQSVVFNSWYRFSHGTNGLFPSAPDEIQDWSFDATTGQIQNTTNSTTNIGVVSQEKYDSYILDVKLSSTNNDDDDIGVLLAFYKDPDTGREYTLEALRSPGGDVNLWDIVYNSNQGSANGQKMVRPGKNFVTWGNNQPGTLSKTDAGKGDNDPGWGNMAAFQNNGTDGSTRIYAVRDGDLINVTTSQWTTPGTLDTSTTLTIDLSTDPDLLKFRGPSPYGFVSTSQVGSTWTVNSFTNPKDVIYDLKTGKVYENQNGSWIETTSVSISDLGTDTLLVNPDTGKVFFMKDPSTISVMAAEKIA</sequence>
<evidence type="ECO:0008006" key="2">
    <source>
        <dbReference type="Google" id="ProtNLM"/>
    </source>
</evidence>
<gene>
    <name evidence="1" type="ORF">SURPRISE13_118</name>
</gene>
<organism evidence="1">
    <name type="scientific">Burkholderia phage vB_BgluM-SURPRISE13</name>
    <dbReference type="NCBI Taxonomy" id="3159457"/>
    <lineage>
        <taxon>Viruses</taxon>
    </lineage>
</organism>
<proteinExistence type="predicted"/>
<name>A0AAU7PF40_9VIRU</name>
<protein>
    <recommendedName>
        <fullName evidence="2">Tail fiber protein</fullName>
    </recommendedName>
</protein>
<accession>A0AAU7PF40</accession>
<reference evidence="1" key="1">
    <citation type="submission" date="2024-05" db="EMBL/GenBank/DDBJ databases">
        <title>Isolation and characterization of the novel Burkholderia jumbo bacteriophage Surprise13.</title>
        <authorList>
            <person name="Supina B.S.I."/>
            <person name="Dennis J."/>
        </authorList>
    </citation>
    <scope>NUCLEOTIDE SEQUENCE</scope>
</reference>